<keyword evidence="8 12" id="KW-0472">Membrane</keyword>
<keyword evidence="15" id="KW-1185">Reference proteome</keyword>
<feature type="transmembrane region" description="Helical" evidence="13">
    <location>
        <begin position="271"/>
        <end position="290"/>
    </location>
</feature>
<dbReference type="GeneTree" id="ENSGT00970000197603"/>
<dbReference type="GO" id="GO:0033038">
    <property type="term" value="F:bitter taste receptor activity"/>
    <property type="evidence" value="ECO:0007669"/>
    <property type="project" value="InterPro"/>
</dbReference>
<comment type="similarity">
    <text evidence="2 11">Belongs to the G-protein coupled receptor T2R family.</text>
</comment>
<evidence type="ECO:0000256" key="9">
    <source>
        <dbReference type="ARBA" id="ARBA00023170"/>
    </source>
</evidence>
<evidence type="ECO:0000313" key="14">
    <source>
        <dbReference type="Ensembl" id="ENSSFOP00015074341.1"/>
    </source>
</evidence>
<protein>
    <recommendedName>
        <fullName evidence="12">Taste receptor type 2</fullName>
    </recommendedName>
</protein>
<reference evidence="14" key="2">
    <citation type="submission" date="2025-08" db="UniProtKB">
        <authorList>
            <consortium name="Ensembl"/>
        </authorList>
    </citation>
    <scope>IDENTIFICATION</scope>
</reference>
<dbReference type="InterPro" id="IPR007960">
    <property type="entry name" value="TAS2R"/>
</dbReference>
<reference evidence="14" key="3">
    <citation type="submission" date="2025-09" db="UniProtKB">
        <authorList>
            <consortium name="Ensembl"/>
        </authorList>
    </citation>
    <scope>IDENTIFICATION</scope>
</reference>
<name>A0A8C9WID0_SCLFO</name>
<evidence type="ECO:0000256" key="3">
    <source>
        <dbReference type="ARBA" id="ARBA00022480"/>
    </source>
</evidence>
<keyword evidence="4 12" id="KW-0716">Sensory transduction</keyword>
<evidence type="ECO:0000256" key="10">
    <source>
        <dbReference type="ARBA" id="ARBA00023224"/>
    </source>
</evidence>
<keyword evidence="10 12" id="KW-0807">Transducer</keyword>
<dbReference type="PANTHER" id="PTHR11394">
    <property type="entry name" value="TASTE RECEPTOR TYPE 2"/>
    <property type="match status" value="1"/>
</dbReference>
<dbReference type="OrthoDB" id="8724017at2759"/>
<dbReference type="PANTHER" id="PTHR11394:SF137">
    <property type="entry name" value="C-X-C CHEMOKINE RECEPTOR TYPE 3 ISOFORM X1-RELATED"/>
    <property type="match status" value="1"/>
</dbReference>
<evidence type="ECO:0000256" key="4">
    <source>
        <dbReference type="ARBA" id="ARBA00022606"/>
    </source>
</evidence>
<organism evidence="14 15">
    <name type="scientific">Scleropages formosus</name>
    <name type="common">Asian bonytongue</name>
    <name type="synonym">Osteoglossum formosum</name>
    <dbReference type="NCBI Taxonomy" id="113540"/>
    <lineage>
        <taxon>Eukaryota</taxon>
        <taxon>Metazoa</taxon>
        <taxon>Chordata</taxon>
        <taxon>Craniata</taxon>
        <taxon>Vertebrata</taxon>
        <taxon>Euteleostomi</taxon>
        <taxon>Actinopterygii</taxon>
        <taxon>Neopterygii</taxon>
        <taxon>Teleostei</taxon>
        <taxon>Osteoglossocephala</taxon>
        <taxon>Osteoglossomorpha</taxon>
        <taxon>Osteoglossiformes</taxon>
        <taxon>Osteoglossidae</taxon>
        <taxon>Scleropages</taxon>
    </lineage>
</organism>
<evidence type="ECO:0000256" key="7">
    <source>
        <dbReference type="ARBA" id="ARBA00023040"/>
    </source>
</evidence>
<evidence type="ECO:0000256" key="8">
    <source>
        <dbReference type="ARBA" id="ARBA00023136"/>
    </source>
</evidence>
<feature type="transmembrane region" description="Helical" evidence="13">
    <location>
        <begin position="236"/>
        <end position="259"/>
    </location>
</feature>
<dbReference type="GO" id="GO:0004930">
    <property type="term" value="F:G protein-coupled receptor activity"/>
    <property type="evidence" value="ECO:0007669"/>
    <property type="project" value="UniProtKB-KW"/>
</dbReference>
<dbReference type="Proteomes" id="UP000694397">
    <property type="component" value="Chromosome 12"/>
</dbReference>
<proteinExistence type="inferred from homology"/>
<keyword evidence="3 12" id="KW-0919">Taste</keyword>
<evidence type="ECO:0000256" key="13">
    <source>
        <dbReference type="SAM" id="Phobius"/>
    </source>
</evidence>
<evidence type="ECO:0000256" key="1">
    <source>
        <dbReference type="ARBA" id="ARBA00004141"/>
    </source>
</evidence>
<evidence type="ECO:0000256" key="6">
    <source>
        <dbReference type="ARBA" id="ARBA00022989"/>
    </source>
</evidence>
<accession>A0A8C9WID0</accession>
<keyword evidence="5 12" id="KW-0812">Transmembrane</keyword>
<evidence type="ECO:0000256" key="2">
    <source>
        <dbReference type="ARBA" id="ARBA00007376"/>
    </source>
</evidence>
<dbReference type="AlphaFoldDB" id="A0A8C9WID0"/>
<dbReference type="GO" id="GO:0016020">
    <property type="term" value="C:membrane"/>
    <property type="evidence" value="ECO:0007669"/>
    <property type="project" value="UniProtKB-SubCell"/>
</dbReference>
<evidence type="ECO:0000256" key="11">
    <source>
        <dbReference type="RuleBase" id="RU004423"/>
    </source>
</evidence>
<feature type="transmembrane region" description="Helical" evidence="13">
    <location>
        <begin position="37"/>
        <end position="57"/>
    </location>
</feature>
<dbReference type="Ensembl" id="ENSSFOT00015060873.1">
    <property type="protein sequence ID" value="ENSSFOP00015074341.1"/>
    <property type="gene ID" value="ENSSFOG00015025938.1"/>
</dbReference>
<evidence type="ECO:0000313" key="15">
    <source>
        <dbReference type="Proteomes" id="UP000694397"/>
    </source>
</evidence>
<evidence type="ECO:0000256" key="12">
    <source>
        <dbReference type="RuleBase" id="RU004424"/>
    </source>
</evidence>
<feature type="transmembrane region" description="Helical" evidence="13">
    <location>
        <begin position="134"/>
        <end position="153"/>
    </location>
</feature>
<reference evidence="14 15" key="1">
    <citation type="submission" date="2019-04" db="EMBL/GenBank/DDBJ databases">
        <authorList>
            <consortium name="Wellcome Sanger Institute Data Sharing"/>
        </authorList>
    </citation>
    <scope>NUCLEOTIDE SEQUENCE [LARGE SCALE GENOMIC DNA]</scope>
</reference>
<keyword evidence="7 12" id="KW-0297">G-protein coupled receptor</keyword>
<evidence type="ECO:0000256" key="5">
    <source>
        <dbReference type="ARBA" id="ARBA00022692"/>
    </source>
</evidence>
<sequence length="318" mass="37093">MALSWSFTLVYLCRHMKRMERGDSSFSLSRLRSQLRVTIMGIVQTVLSLLFFCFSFLNWYYVGQYDKDGYLYQGIILFFSFGTTLNLGLSQSLLRKRAADLSMSSCMWLSVFYYTKIVPVQQDFLIWIKRNSKTIIYCGLLWDSSIIVTIIALNSSFTCSEVSTNFTGNLLNFSALVNVEANTLLSIESLEHIHMLIFIILMGVSWSFTLVYLCRHMKRMERGDSSFSLSRLRSQLRVTIMGIVQTVLSLLFFCFSFLNWYYFSQYDQNDYIYQTMILFFSFGTTLNLGLSQSLLRKRAADLFNQVFQIVRKLRPFPL</sequence>
<comment type="subcellular location">
    <subcellularLocation>
        <location evidence="1 12">Membrane</location>
        <topology evidence="1 12">Multi-pass membrane protein</topology>
    </subcellularLocation>
</comment>
<keyword evidence="9 12" id="KW-0675">Receptor</keyword>
<keyword evidence="6 13" id="KW-1133">Transmembrane helix</keyword>
<feature type="transmembrane region" description="Helical" evidence="13">
    <location>
        <begin position="69"/>
        <end position="89"/>
    </location>
</feature>
<feature type="transmembrane region" description="Helical" evidence="13">
    <location>
        <begin position="193"/>
        <end position="215"/>
    </location>
</feature>
<dbReference type="Pfam" id="PF05296">
    <property type="entry name" value="TAS2R"/>
    <property type="match status" value="1"/>
</dbReference>